<accession>A0A9W9K3W6</accession>
<dbReference type="OrthoDB" id="2120038at2759"/>
<dbReference type="PANTHER" id="PTHR42100">
    <property type="entry name" value="OXIDOREDUCTASE 178 KDA SUBUNIT, PUTATIVE (AFU_ORTHOLOGUE AFUA_8G04320)-RELATED"/>
    <property type="match status" value="1"/>
</dbReference>
<dbReference type="GO" id="GO:0005739">
    <property type="term" value="C:mitochondrion"/>
    <property type="evidence" value="ECO:0007669"/>
    <property type="project" value="InterPro"/>
</dbReference>
<evidence type="ECO:0000313" key="2">
    <source>
        <dbReference type="EMBL" id="KAJ5092188.1"/>
    </source>
</evidence>
<evidence type="ECO:0000256" key="1">
    <source>
        <dbReference type="SAM" id="MobiDB-lite"/>
    </source>
</evidence>
<dbReference type="Proteomes" id="UP001141434">
    <property type="component" value="Unassembled WGS sequence"/>
</dbReference>
<sequence length="222" mass="25031">MQTVSRDLDFAPRPIIAARTVINFSLPIVPLRHVRRQKIRRLVTAAAPASSTWLACCAPRRARERRLRRKLSPSPPPPGDPIRPGLATRPRSFYVTIGSFASAYLLYRVSKSNQESDSPSWISSFISKWTPSQEVFEERNAIRTAVMEKAAHDRHLFQSQGPREAYDLKQPEMMNAGSPFNVSPGSQADLSAVVAHYQRQNKEMEDARIARTKDGKVVSLYD</sequence>
<evidence type="ECO:0000313" key="3">
    <source>
        <dbReference type="Proteomes" id="UP001141434"/>
    </source>
</evidence>
<dbReference type="PANTHER" id="PTHR42100:SF1">
    <property type="entry name" value="OXIDOREDUCTASE 178 KDA SUBUNIT, PUTATIVE (AFU_ORTHOLOGUE AFUA_8G04320)-RELATED"/>
    <property type="match status" value="1"/>
</dbReference>
<organism evidence="2 3">
    <name type="scientific">Penicillium alfredii</name>
    <dbReference type="NCBI Taxonomy" id="1506179"/>
    <lineage>
        <taxon>Eukaryota</taxon>
        <taxon>Fungi</taxon>
        <taxon>Dikarya</taxon>
        <taxon>Ascomycota</taxon>
        <taxon>Pezizomycotina</taxon>
        <taxon>Eurotiomycetes</taxon>
        <taxon>Eurotiomycetidae</taxon>
        <taxon>Eurotiales</taxon>
        <taxon>Aspergillaceae</taxon>
        <taxon>Penicillium</taxon>
    </lineage>
</organism>
<proteinExistence type="predicted"/>
<dbReference type="GeneID" id="81396752"/>
<reference evidence="2" key="2">
    <citation type="journal article" date="2023" name="IMA Fungus">
        <title>Comparative genomic study of the Penicillium genus elucidates a diverse pangenome and 15 lateral gene transfer events.</title>
        <authorList>
            <person name="Petersen C."/>
            <person name="Sorensen T."/>
            <person name="Nielsen M.R."/>
            <person name="Sondergaard T.E."/>
            <person name="Sorensen J.L."/>
            <person name="Fitzpatrick D.A."/>
            <person name="Frisvad J.C."/>
            <person name="Nielsen K.L."/>
        </authorList>
    </citation>
    <scope>NUCLEOTIDE SEQUENCE</scope>
    <source>
        <strain evidence="2">IBT 34128</strain>
    </source>
</reference>
<feature type="region of interest" description="Disordered" evidence="1">
    <location>
        <begin position="65"/>
        <end position="87"/>
    </location>
</feature>
<comment type="caution">
    <text evidence="2">The sequence shown here is derived from an EMBL/GenBank/DDBJ whole genome shotgun (WGS) entry which is preliminary data.</text>
</comment>
<name>A0A9W9K3W6_9EURO</name>
<dbReference type="RefSeq" id="XP_056510383.1">
    <property type="nucleotide sequence ID" value="XM_056657583.1"/>
</dbReference>
<keyword evidence="3" id="KW-1185">Reference proteome</keyword>
<protein>
    <recommendedName>
        <fullName evidence="4">NADH-ubiquinone oxidoreductase 178 kDa subunit</fullName>
    </recommendedName>
</protein>
<evidence type="ECO:0008006" key="4">
    <source>
        <dbReference type="Google" id="ProtNLM"/>
    </source>
</evidence>
<reference evidence="2" key="1">
    <citation type="submission" date="2022-11" db="EMBL/GenBank/DDBJ databases">
        <authorList>
            <person name="Petersen C."/>
        </authorList>
    </citation>
    <scope>NUCLEOTIDE SEQUENCE</scope>
    <source>
        <strain evidence="2">IBT 34128</strain>
    </source>
</reference>
<dbReference type="EMBL" id="JAPMSZ010000009">
    <property type="protein sequence ID" value="KAJ5092188.1"/>
    <property type="molecule type" value="Genomic_DNA"/>
</dbReference>
<dbReference type="AlphaFoldDB" id="A0A9W9K3W6"/>
<gene>
    <name evidence="2" type="ORF">NUU61_007058</name>
</gene>
<dbReference type="InterPro" id="IPR034444">
    <property type="entry name" value="Nuo17.8"/>
</dbReference>